<dbReference type="eggNOG" id="COG0640">
    <property type="taxonomic scope" value="Bacteria"/>
</dbReference>
<evidence type="ECO:0000313" key="7">
    <source>
        <dbReference type="EMBL" id="SFF75157.1"/>
    </source>
</evidence>
<dbReference type="InterPro" id="IPR018334">
    <property type="entry name" value="ArsR_HTH"/>
</dbReference>
<evidence type="ECO:0000259" key="5">
    <source>
        <dbReference type="PROSITE" id="PS50987"/>
    </source>
</evidence>
<accession>A0A1I2LCE9</accession>
<dbReference type="Pfam" id="PF01022">
    <property type="entry name" value="HTH_5"/>
    <property type="match status" value="1"/>
</dbReference>
<reference evidence="7 8" key="1">
    <citation type="submission" date="2016-10" db="EMBL/GenBank/DDBJ databases">
        <authorList>
            <person name="de Groot N.N."/>
        </authorList>
    </citation>
    <scope>NUCLEOTIDE SEQUENCE [LARGE SCALE GENOMIC DNA]</scope>
    <source>
        <strain evidence="7 8">NLAE-zl-G419</strain>
    </source>
</reference>
<dbReference type="SUPFAM" id="SSF46785">
    <property type="entry name" value="Winged helix' DNA-binding domain"/>
    <property type="match status" value="1"/>
</dbReference>
<dbReference type="GeneID" id="90545914"/>
<organism evidence="7 8">
    <name type="scientific">Clostridium cadaveris</name>
    <dbReference type="NCBI Taxonomy" id="1529"/>
    <lineage>
        <taxon>Bacteria</taxon>
        <taxon>Bacillati</taxon>
        <taxon>Bacillota</taxon>
        <taxon>Clostridia</taxon>
        <taxon>Eubacteriales</taxon>
        <taxon>Clostridiaceae</taxon>
        <taxon>Clostridium</taxon>
    </lineage>
</organism>
<evidence type="ECO:0000256" key="1">
    <source>
        <dbReference type="ARBA" id="ARBA00023015"/>
    </source>
</evidence>
<reference evidence="6 9" key="2">
    <citation type="submission" date="2018-03" db="EMBL/GenBank/DDBJ databases">
        <title>The uncultured portion of the human microbiome is neutrally assembled.</title>
        <authorList>
            <person name="Jeraldo P."/>
            <person name="Boardman L."/>
            <person name="White B.A."/>
            <person name="Nelson H."/>
            <person name="Goldenfeld N."/>
            <person name="Chia N."/>
        </authorList>
    </citation>
    <scope>NUCLEOTIDE SEQUENCE [LARGE SCALE GENOMIC DNA]</scope>
    <source>
        <strain evidence="6">CIM:MAG 903</strain>
    </source>
</reference>
<dbReference type="Gene3D" id="1.10.10.10">
    <property type="entry name" value="Winged helix-like DNA-binding domain superfamily/Winged helix DNA-binding domain"/>
    <property type="match status" value="1"/>
</dbReference>
<dbReference type="PANTHER" id="PTHR43132">
    <property type="entry name" value="ARSENICAL RESISTANCE OPERON REPRESSOR ARSR-RELATED"/>
    <property type="match status" value="1"/>
</dbReference>
<dbReference type="GO" id="GO:0046686">
    <property type="term" value="P:response to cadmium ion"/>
    <property type="evidence" value="ECO:0007669"/>
    <property type="project" value="UniProtKB-KW"/>
</dbReference>
<keyword evidence="3" id="KW-0804">Transcription</keyword>
<evidence type="ECO:0000256" key="3">
    <source>
        <dbReference type="ARBA" id="ARBA00023163"/>
    </source>
</evidence>
<evidence type="ECO:0000313" key="8">
    <source>
        <dbReference type="Proteomes" id="UP000182135"/>
    </source>
</evidence>
<dbReference type="RefSeq" id="WP_027637611.1">
    <property type="nucleotide sequence ID" value="NZ_BAAACD010000005.1"/>
</dbReference>
<dbReference type="InterPro" id="IPR011991">
    <property type="entry name" value="ArsR-like_HTH"/>
</dbReference>
<dbReference type="CDD" id="cd00090">
    <property type="entry name" value="HTH_ARSR"/>
    <property type="match status" value="1"/>
</dbReference>
<gene>
    <name evidence="6" type="ORF">DBY38_10800</name>
    <name evidence="7" type="ORF">SAMN04487885_10936</name>
</gene>
<dbReference type="InterPro" id="IPR036388">
    <property type="entry name" value="WH-like_DNA-bd_sf"/>
</dbReference>
<evidence type="ECO:0000313" key="6">
    <source>
        <dbReference type="EMBL" id="PWL52414.1"/>
    </source>
</evidence>
<dbReference type="OrthoDB" id="9794330at2"/>
<keyword evidence="2" id="KW-0238">DNA-binding</keyword>
<keyword evidence="8" id="KW-1185">Reference proteome</keyword>
<keyword evidence="4" id="KW-0105">Cadmium resistance</keyword>
<dbReference type="PROSITE" id="PS00846">
    <property type="entry name" value="HTH_ARSR_1"/>
    <property type="match status" value="1"/>
</dbReference>
<dbReference type="AlphaFoldDB" id="A0A1I2LCE9"/>
<dbReference type="STRING" id="1529.SAMN04487885_10936"/>
<evidence type="ECO:0000256" key="2">
    <source>
        <dbReference type="ARBA" id="ARBA00023125"/>
    </source>
</evidence>
<keyword evidence="1" id="KW-0805">Transcription regulation</keyword>
<dbReference type="InterPro" id="IPR036390">
    <property type="entry name" value="WH_DNA-bd_sf"/>
</dbReference>
<dbReference type="InterPro" id="IPR051011">
    <property type="entry name" value="Metal_resp_trans_reg"/>
</dbReference>
<sequence>MKEVEVCNCTTIHDDIINDTKDKLPTDEILCDLSDLFKVFGDGTRIKIICALFQHEMCVCDIAALLNMSQSAVSHQLRVLKTAKLVNNRRDGKVVYYSLADDHVKRIFDQGLSHVLE</sequence>
<dbReference type="PROSITE" id="PS50987">
    <property type="entry name" value="HTH_ARSR_2"/>
    <property type="match status" value="1"/>
</dbReference>
<dbReference type="GO" id="GO:0003700">
    <property type="term" value="F:DNA-binding transcription factor activity"/>
    <property type="evidence" value="ECO:0007669"/>
    <property type="project" value="InterPro"/>
</dbReference>
<dbReference type="EMBL" id="QAMZ01000049">
    <property type="protein sequence ID" value="PWL52414.1"/>
    <property type="molecule type" value="Genomic_DNA"/>
</dbReference>
<name>A0A1I2LCE9_9CLOT</name>
<dbReference type="InterPro" id="IPR001845">
    <property type="entry name" value="HTH_ArsR_DNA-bd_dom"/>
</dbReference>
<evidence type="ECO:0000313" key="9">
    <source>
        <dbReference type="Proteomes" id="UP000246114"/>
    </source>
</evidence>
<protein>
    <submittedName>
        <fullName evidence="6 7">Transcriptional regulator</fullName>
    </submittedName>
</protein>
<dbReference type="PANTHER" id="PTHR43132:SF6">
    <property type="entry name" value="HTH-TYPE TRANSCRIPTIONAL REPRESSOR CZRA"/>
    <property type="match status" value="1"/>
</dbReference>
<dbReference type="PRINTS" id="PR00778">
    <property type="entry name" value="HTHARSR"/>
</dbReference>
<dbReference type="GO" id="GO:0003677">
    <property type="term" value="F:DNA binding"/>
    <property type="evidence" value="ECO:0007669"/>
    <property type="project" value="UniProtKB-KW"/>
</dbReference>
<feature type="domain" description="HTH arsR-type" evidence="5">
    <location>
        <begin position="25"/>
        <end position="117"/>
    </location>
</feature>
<dbReference type="NCBIfam" id="NF033788">
    <property type="entry name" value="HTH_metalloreg"/>
    <property type="match status" value="1"/>
</dbReference>
<proteinExistence type="predicted"/>
<dbReference type="SMART" id="SM00418">
    <property type="entry name" value="HTH_ARSR"/>
    <property type="match status" value="1"/>
</dbReference>
<evidence type="ECO:0000256" key="4">
    <source>
        <dbReference type="ARBA" id="ARBA00043263"/>
    </source>
</evidence>
<dbReference type="Proteomes" id="UP000182135">
    <property type="component" value="Unassembled WGS sequence"/>
</dbReference>
<dbReference type="EMBL" id="FOOE01000009">
    <property type="protein sequence ID" value="SFF75157.1"/>
    <property type="molecule type" value="Genomic_DNA"/>
</dbReference>
<dbReference type="Proteomes" id="UP000246114">
    <property type="component" value="Unassembled WGS sequence"/>
</dbReference>